<dbReference type="InterPro" id="IPR050391">
    <property type="entry name" value="Mito_Metabolite_Transporter"/>
</dbReference>
<evidence type="ECO:0000256" key="8">
    <source>
        <dbReference type="PROSITE-ProRule" id="PRU00282"/>
    </source>
</evidence>
<evidence type="ECO:0000313" key="11">
    <source>
        <dbReference type="Proteomes" id="UP001497512"/>
    </source>
</evidence>
<keyword evidence="7 8" id="KW-0472">Membrane</keyword>
<dbReference type="InterPro" id="IPR023395">
    <property type="entry name" value="MCP_dom_sf"/>
</dbReference>
<evidence type="ECO:0000256" key="2">
    <source>
        <dbReference type="ARBA" id="ARBA00006375"/>
    </source>
</evidence>
<comment type="similarity">
    <text evidence="2 9">Belongs to the mitochondrial carrier (TC 2.A.29) family.</text>
</comment>
<evidence type="ECO:0000256" key="9">
    <source>
        <dbReference type="RuleBase" id="RU000488"/>
    </source>
</evidence>
<evidence type="ECO:0000256" key="6">
    <source>
        <dbReference type="ARBA" id="ARBA00022989"/>
    </source>
</evidence>
<dbReference type="PRINTS" id="PR00784">
    <property type="entry name" value="MTUNCOUPLING"/>
</dbReference>
<evidence type="ECO:0000256" key="3">
    <source>
        <dbReference type="ARBA" id="ARBA00022448"/>
    </source>
</evidence>
<dbReference type="EMBL" id="OZ019893">
    <property type="protein sequence ID" value="CAK9189922.1"/>
    <property type="molecule type" value="Genomic_DNA"/>
</dbReference>
<keyword evidence="4 8" id="KW-0812">Transmembrane</keyword>
<dbReference type="PANTHER" id="PTHR45618">
    <property type="entry name" value="MITOCHONDRIAL DICARBOXYLATE CARRIER-RELATED"/>
    <property type="match status" value="1"/>
</dbReference>
<feature type="repeat" description="Solcar" evidence="8">
    <location>
        <begin position="217"/>
        <end position="302"/>
    </location>
</feature>
<dbReference type="InterPro" id="IPR002067">
    <property type="entry name" value="MCP"/>
</dbReference>
<keyword evidence="11" id="KW-1185">Reference proteome</keyword>
<protein>
    <recommendedName>
        <fullName evidence="12">Mitochondrial uncoupling protein 1</fullName>
    </recommendedName>
</protein>
<sequence>MADEKKPKTRTPISLAGTFISSAFSASVAEVCTIPLDTAKVRLQLQGKALAGEVNVVPKYRGMVGTIATIAREEGTMSLWRGIVPGLHRQILFGGLRIGLYEPVKNLYIGPNHVGDAPLYKKIAAGLTTGALAIAVASPTDLVKVRLQAEGKLPPGVPRRYSGAMNAYSTIAKQEGVTKLWTGLGPNVARNAIINAAELASYDQVKQTLLKLPGFSDNVVTHLLSGLGAGFIAVCVGSPVDVVKSRMMGSSSTAYKGTVDCFVQTLKNDGLMAFYKGFLPNFARIGSWNVVMFLTLEQTKKLFTKEVEA</sequence>
<dbReference type="Gene3D" id="1.50.40.10">
    <property type="entry name" value="Mitochondrial carrier domain"/>
    <property type="match status" value="1"/>
</dbReference>
<keyword evidence="6" id="KW-1133">Transmembrane helix</keyword>
<organism evidence="10 11">
    <name type="scientific">Sphagnum troendelagicum</name>
    <dbReference type="NCBI Taxonomy" id="128251"/>
    <lineage>
        <taxon>Eukaryota</taxon>
        <taxon>Viridiplantae</taxon>
        <taxon>Streptophyta</taxon>
        <taxon>Embryophyta</taxon>
        <taxon>Bryophyta</taxon>
        <taxon>Sphagnophytina</taxon>
        <taxon>Sphagnopsida</taxon>
        <taxon>Sphagnales</taxon>
        <taxon>Sphagnaceae</taxon>
        <taxon>Sphagnum</taxon>
    </lineage>
</organism>
<keyword evidence="3 9" id="KW-0813">Transport</keyword>
<evidence type="ECO:0008006" key="12">
    <source>
        <dbReference type="Google" id="ProtNLM"/>
    </source>
</evidence>
<dbReference type="InterPro" id="IPR018108">
    <property type="entry name" value="MCP_transmembrane"/>
</dbReference>
<evidence type="ECO:0000256" key="1">
    <source>
        <dbReference type="ARBA" id="ARBA00004141"/>
    </source>
</evidence>
<accession>A0ABP0T8Q2</accession>
<feature type="repeat" description="Solcar" evidence="8">
    <location>
        <begin position="13"/>
        <end position="107"/>
    </location>
</feature>
<comment type="subcellular location">
    <subcellularLocation>
        <location evidence="1">Membrane</location>
        <topology evidence="1">Multi-pass membrane protein</topology>
    </subcellularLocation>
</comment>
<name>A0ABP0T8Q2_9BRYO</name>
<proteinExistence type="inferred from homology"/>
<gene>
    <name evidence="10" type="ORF">CSSPTR1EN2_LOCUS534</name>
</gene>
<evidence type="ECO:0000256" key="7">
    <source>
        <dbReference type="ARBA" id="ARBA00023136"/>
    </source>
</evidence>
<dbReference type="SUPFAM" id="SSF103506">
    <property type="entry name" value="Mitochondrial carrier"/>
    <property type="match status" value="1"/>
</dbReference>
<evidence type="ECO:0000256" key="4">
    <source>
        <dbReference type="ARBA" id="ARBA00022692"/>
    </source>
</evidence>
<dbReference type="Pfam" id="PF00153">
    <property type="entry name" value="Mito_carr"/>
    <property type="match status" value="3"/>
</dbReference>
<feature type="repeat" description="Solcar" evidence="8">
    <location>
        <begin position="117"/>
        <end position="208"/>
    </location>
</feature>
<dbReference type="Proteomes" id="UP001497512">
    <property type="component" value="Chromosome 1"/>
</dbReference>
<reference evidence="10 11" key="1">
    <citation type="submission" date="2024-02" db="EMBL/GenBank/DDBJ databases">
        <authorList>
            <consortium name="ELIXIR-Norway"/>
            <consortium name="Elixir Norway"/>
        </authorList>
    </citation>
    <scope>NUCLEOTIDE SEQUENCE [LARGE SCALE GENOMIC DNA]</scope>
</reference>
<keyword evidence="5" id="KW-0677">Repeat</keyword>
<evidence type="ECO:0000313" key="10">
    <source>
        <dbReference type="EMBL" id="CAK9189922.1"/>
    </source>
</evidence>
<evidence type="ECO:0000256" key="5">
    <source>
        <dbReference type="ARBA" id="ARBA00022737"/>
    </source>
</evidence>
<dbReference type="PROSITE" id="PS50920">
    <property type="entry name" value="SOLCAR"/>
    <property type="match status" value="3"/>
</dbReference>